<evidence type="ECO:0000313" key="2">
    <source>
        <dbReference type="EMBL" id="KAJ1188535.1"/>
    </source>
</evidence>
<feature type="region of interest" description="Disordered" evidence="1">
    <location>
        <begin position="16"/>
        <end position="106"/>
    </location>
</feature>
<feature type="compositionally biased region" description="Basic and acidic residues" evidence="1">
    <location>
        <begin position="27"/>
        <end position="40"/>
    </location>
</feature>
<reference evidence="2" key="1">
    <citation type="journal article" date="2022" name="bioRxiv">
        <title>Sequencing and chromosome-scale assembly of the giantPleurodeles waltlgenome.</title>
        <authorList>
            <person name="Brown T."/>
            <person name="Elewa A."/>
            <person name="Iarovenko S."/>
            <person name="Subramanian E."/>
            <person name="Araus A.J."/>
            <person name="Petzold A."/>
            <person name="Susuki M."/>
            <person name="Suzuki K.-i.T."/>
            <person name="Hayashi T."/>
            <person name="Toyoda A."/>
            <person name="Oliveira C."/>
            <person name="Osipova E."/>
            <person name="Leigh N.D."/>
            <person name="Simon A."/>
            <person name="Yun M.H."/>
        </authorList>
    </citation>
    <scope>NUCLEOTIDE SEQUENCE</scope>
    <source>
        <strain evidence="2">20211129_DDA</strain>
        <tissue evidence="2">Liver</tissue>
    </source>
</reference>
<proteinExistence type="predicted"/>
<dbReference type="AlphaFoldDB" id="A0AAV7UJJ7"/>
<sequence>MCPRVLDIPATCHAEARNPDIQVPENTETKEGLSVRHAQQEDAIPDGNPDIRDPKNIKREIGLRAGSAEKEEDDGDTTTESAERTDSGTDGGASGPCLGEEEPVNT</sequence>
<comment type="caution">
    <text evidence="2">The sequence shown here is derived from an EMBL/GenBank/DDBJ whole genome shotgun (WGS) entry which is preliminary data.</text>
</comment>
<evidence type="ECO:0000313" key="3">
    <source>
        <dbReference type="Proteomes" id="UP001066276"/>
    </source>
</evidence>
<accession>A0AAV7UJJ7</accession>
<feature type="compositionally biased region" description="Basic and acidic residues" evidence="1">
    <location>
        <begin position="49"/>
        <end position="62"/>
    </location>
</feature>
<protein>
    <submittedName>
        <fullName evidence="2">Uncharacterized protein</fullName>
    </submittedName>
</protein>
<organism evidence="2 3">
    <name type="scientific">Pleurodeles waltl</name>
    <name type="common">Iberian ribbed newt</name>
    <dbReference type="NCBI Taxonomy" id="8319"/>
    <lineage>
        <taxon>Eukaryota</taxon>
        <taxon>Metazoa</taxon>
        <taxon>Chordata</taxon>
        <taxon>Craniata</taxon>
        <taxon>Vertebrata</taxon>
        <taxon>Euteleostomi</taxon>
        <taxon>Amphibia</taxon>
        <taxon>Batrachia</taxon>
        <taxon>Caudata</taxon>
        <taxon>Salamandroidea</taxon>
        <taxon>Salamandridae</taxon>
        <taxon>Pleurodelinae</taxon>
        <taxon>Pleurodeles</taxon>
    </lineage>
</organism>
<keyword evidence="3" id="KW-1185">Reference proteome</keyword>
<gene>
    <name evidence="2" type="ORF">NDU88_005296</name>
</gene>
<name>A0AAV7UJJ7_PLEWA</name>
<dbReference type="Proteomes" id="UP001066276">
    <property type="component" value="Chromosome 3_1"/>
</dbReference>
<dbReference type="EMBL" id="JANPWB010000005">
    <property type="protein sequence ID" value="KAJ1188535.1"/>
    <property type="molecule type" value="Genomic_DNA"/>
</dbReference>
<evidence type="ECO:0000256" key="1">
    <source>
        <dbReference type="SAM" id="MobiDB-lite"/>
    </source>
</evidence>